<evidence type="ECO:0000313" key="1">
    <source>
        <dbReference type="EMBL" id="MBD8528124.1"/>
    </source>
</evidence>
<dbReference type="AlphaFoldDB" id="A0AAW3ZRN4"/>
<name>A0AAW3ZRN4_9GAMM</name>
<protein>
    <submittedName>
        <fullName evidence="1">N-formylglutamate amidohydrolase</fullName>
    </submittedName>
</protein>
<dbReference type="PIRSF" id="PIRSF029730">
    <property type="entry name" value="UCP029730"/>
    <property type="match status" value="1"/>
</dbReference>
<comment type="caution">
    <text evidence="1">The sequence shown here is derived from an EMBL/GenBank/DDBJ whole genome shotgun (WGS) entry which is preliminary data.</text>
</comment>
<keyword evidence="2" id="KW-1185">Reference proteome</keyword>
<reference evidence="1 2" key="1">
    <citation type="submission" date="2020-09" db="EMBL/GenBank/DDBJ databases">
        <title>Pseudoxanthomonas sp. CAU 1598 isolated from sand of Yaerae Beach.</title>
        <authorList>
            <person name="Kim W."/>
        </authorList>
    </citation>
    <scope>NUCLEOTIDE SEQUENCE [LARGE SCALE GENOMIC DNA]</scope>
    <source>
        <strain evidence="1 2">CAU 1598</strain>
    </source>
</reference>
<dbReference type="EMBL" id="JACYTR010000085">
    <property type="protein sequence ID" value="MBD8528124.1"/>
    <property type="molecule type" value="Genomic_DNA"/>
</dbReference>
<dbReference type="InterPro" id="IPR007709">
    <property type="entry name" value="N-FG_amidohydro"/>
</dbReference>
<sequence>MDIDTPPWLVHRRGTRRNVLLLCDHAGNQIPAELQQLGLDDDQRRRHIAWDPGALAVAQALSYVLDAELLGWRVSRLVADPNRAPDHADLILARSDDSFVPGNESLTEAERLRRLRDYHQPYHTAIESAVVARLASGETPLLVAIHSFEPVLVGVARPWRIGVLWKLSREPVAGVINALIEDGGPVGDNQPYDGRVALGYTLERHAISRGLPHILLEIRNDLIPDQHAAEAWAARIASALQRGEMLR</sequence>
<dbReference type="InterPro" id="IPR011227">
    <property type="entry name" value="UCP029730"/>
</dbReference>
<proteinExistence type="predicted"/>
<gene>
    <name evidence="1" type="ORF">IFO71_20440</name>
</gene>
<dbReference type="Proteomes" id="UP000613768">
    <property type="component" value="Unassembled WGS sequence"/>
</dbReference>
<dbReference type="Gene3D" id="3.40.630.40">
    <property type="entry name" value="Zn-dependent exopeptidases"/>
    <property type="match status" value="1"/>
</dbReference>
<evidence type="ECO:0000313" key="2">
    <source>
        <dbReference type="Proteomes" id="UP000613768"/>
    </source>
</evidence>
<dbReference type="Pfam" id="PF05013">
    <property type="entry name" value="FGase"/>
    <property type="match status" value="1"/>
</dbReference>
<accession>A0AAW3ZRN4</accession>
<dbReference type="RefSeq" id="WP_192031543.1">
    <property type="nucleotide sequence ID" value="NZ_JACYTR010000085.1"/>
</dbReference>
<dbReference type="SUPFAM" id="SSF53187">
    <property type="entry name" value="Zn-dependent exopeptidases"/>
    <property type="match status" value="1"/>
</dbReference>
<organism evidence="1 2">
    <name type="scientific">Pseudomarimonas arenosa</name>
    <dbReference type="NCBI Taxonomy" id="2774145"/>
    <lineage>
        <taxon>Bacteria</taxon>
        <taxon>Pseudomonadati</taxon>
        <taxon>Pseudomonadota</taxon>
        <taxon>Gammaproteobacteria</taxon>
        <taxon>Lysobacterales</taxon>
        <taxon>Lysobacteraceae</taxon>
        <taxon>Pseudomarimonas</taxon>
    </lineage>
</organism>